<organism evidence="4 5">
    <name type="scientific">Paramecium sonneborni</name>
    <dbReference type="NCBI Taxonomy" id="65129"/>
    <lineage>
        <taxon>Eukaryota</taxon>
        <taxon>Sar</taxon>
        <taxon>Alveolata</taxon>
        <taxon>Ciliophora</taxon>
        <taxon>Intramacronucleata</taxon>
        <taxon>Oligohymenophorea</taxon>
        <taxon>Peniculida</taxon>
        <taxon>Parameciidae</taxon>
        <taxon>Paramecium</taxon>
    </lineage>
</organism>
<name>A0A8S1LG86_9CILI</name>
<keyword evidence="1" id="KW-0732">Signal</keyword>
<dbReference type="Proteomes" id="UP000692954">
    <property type="component" value="Unassembled WGS sequence"/>
</dbReference>
<dbReference type="OrthoDB" id="409374at2759"/>
<proteinExistence type="predicted"/>
<evidence type="ECO:0000313" key="5">
    <source>
        <dbReference type="Proteomes" id="UP000692954"/>
    </source>
</evidence>
<dbReference type="NCBIfam" id="TIGR02232">
    <property type="entry name" value="myxo_disulf_rpt"/>
    <property type="match status" value="5"/>
</dbReference>
<dbReference type="EMBL" id="CAJJDN010000016">
    <property type="protein sequence ID" value="CAD8061954.1"/>
    <property type="molecule type" value="Genomic_DNA"/>
</dbReference>
<keyword evidence="2" id="KW-0677">Repeat</keyword>
<accession>A0A8S1LG86</accession>
<protein>
    <submittedName>
        <fullName evidence="4">Uncharacterized protein</fullName>
    </submittedName>
</protein>
<keyword evidence="3" id="KW-1015">Disulfide bond</keyword>
<gene>
    <name evidence="4" type="ORF">PSON_ATCC_30995.1.T0160066</name>
</gene>
<reference evidence="4" key="1">
    <citation type="submission" date="2021-01" db="EMBL/GenBank/DDBJ databases">
        <authorList>
            <consortium name="Genoscope - CEA"/>
            <person name="William W."/>
        </authorList>
    </citation>
    <scope>NUCLEOTIDE SEQUENCE</scope>
</reference>
<evidence type="ECO:0000313" key="4">
    <source>
        <dbReference type="EMBL" id="CAD8061954.1"/>
    </source>
</evidence>
<evidence type="ECO:0000256" key="1">
    <source>
        <dbReference type="ARBA" id="ARBA00022729"/>
    </source>
</evidence>
<dbReference type="PANTHER" id="PTHR38934">
    <property type="entry name" value="HYPHALLY REGULATED CELL WALL PROTEIN 1"/>
    <property type="match status" value="1"/>
</dbReference>
<sequence length="642" mass="72660">MLEDASLLSCYKICGDSSTIWFNQICPFVICASGYNNVNDQCIPICGDLQVVTEENCDDGNSIQFDRCHNCRFQCPVKCTTCNFATVFPCPDICGDGIVSGLEECDDSNNIQFDGCYQCLIECQPECTRCNKGVCTSCLTFGWVLDPYTKRCIETCGDKYYVGNEQCEELNTLMLDGCYNCKLSCQNSCLTCTINGCTQCQAGFKLINRYCRNICGDSIVVDGEDCDDGNLDPFDTCHQCIYQCQSECLQCKEGYCLFCIDGFLAFDGICVDIYNIPIIPYYEQYYHDIIEFCKIQIYGICYECHKDCHLNIIYNINDMCIICYKNYELDIFTNVCEPICGDGILSGTEECEDYNHQVLDGCYQCKYQCNQYCEICEFGKCILCQLNAIYVPATYQCESVQLCTQPGSYYNQDINQCYSICGDGLTYLNEECDDGNDIKFDGCHQCKYSCQPGYKITNGECILNQIECDEGYDYSFSSLSCKPVCGDGIIIKPFEECDDGNEVIDDECHLCKLQCSINCQVCSIQNICLECKEGYELIDFTCQYLNNQICQINNCEICQQDQCLDCFIGYYSNTNECIPLCGDGILTKQEECDDGNLINGDGCEDDCILTENALCRNDECIILIYPYPILEFDKENQDIVHK</sequence>
<evidence type="ECO:0000256" key="3">
    <source>
        <dbReference type="ARBA" id="ARBA00023157"/>
    </source>
</evidence>
<comment type="caution">
    <text evidence="4">The sequence shown here is derived from an EMBL/GenBank/DDBJ whole genome shotgun (WGS) entry which is preliminary data.</text>
</comment>
<dbReference type="PANTHER" id="PTHR38934:SF6">
    <property type="entry name" value="CHROMOSOME UNDETERMINED SCAFFOLD_176, WHOLE GENOME SHOTGUN SEQUENCE"/>
    <property type="match status" value="1"/>
</dbReference>
<keyword evidence="5" id="KW-1185">Reference proteome</keyword>
<evidence type="ECO:0000256" key="2">
    <source>
        <dbReference type="ARBA" id="ARBA00022737"/>
    </source>
</evidence>
<dbReference type="AlphaFoldDB" id="A0A8S1LG86"/>
<dbReference type="Pfam" id="PF13948">
    <property type="entry name" value="DUF4215"/>
    <property type="match status" value="8"/>
</dbReference>
<dbReference type="InterPro" id="IPR011936">
    <property type="entry name" value="Myxo_disulph_rpt"/>
</dbReference>